<organism evidence="2 3">
    <name type="scientific">Lasiodiplodia theobromae</name>
    <dbReference type="NCBI Taxonomy" id="45133"/>
    <lineage>
        <taxon>Eukaryota</taxon>
        <taxon>Fungi</taxon>
        <taxon>Dikarya</taxon>
        <taxon>Ascomycota</taxon>
        <taxon>Pezizomycotina</taxon>
        <taxon>Dothideomycetes</taxon>
        <taxon>Dothideomycetes incertae sedis</taxon>
        <taxon>Botryosphaeriales</taxon>
        <taxon>Botryosphaeriaceae</taxon>
        <taxon>Lasiodiplodia</taxon>
    </lineage>
</organism>
<keyword evidence="1" id="KW-0812">Transmembrane</keyword>
<dbReference type="EMBL" id="VCHE01000267">
    <property type="protein sequence ID" value="KAB2568811.1"/>
    <property type="molecule type" value="Genomic_DNA"/>
</dbReference>
<dbReference type="OrthoDB" id="5382699at2759"/>
<dbReference type="Proteomes" id="UP000325902">
    <property type="component" value="Unassembled WGS sequence"/>
</dbReference>
<gene>
    <name evidence="2" type="ORF">DBV05_g12507</name>
</gene>
<proteinExistence type="predicted"/>
<keyword evidence="3" id="KW-1185">Reference proteome</keyword>
<keyword evidence="1" id="KW-1133">Transmembrane helix</keyword>
<evidence type="ECO:0000256" key="1">
    <source>
        <dbReference type="SAM" id="Phobius"/>
    </source>
</evidence>
<protein>
    <submittedName>
        <fullName evidence="2">Uncharacterized protein</fullName>
    </submittedName>
</protein>
<name>A0A5N5CU09_9PEZI</name>
<evidence type="ECO:0000313" key="3">
    <source>
        <dbReference type="Proteomes" id="UP000325902"/>
    </source>
</evidence>
<accession>A0A5N5CU09</accession>
<feature type="transmembrane region" description="Helical" evidence="1">
    <location>
        <begin position="39"/>
        <end position="57"/>
    </location>
</feature>
<feature type="transmembrane region" description="Helical" evidence="1">
    <location>
        <begin position="63"/>
        <end position="91"/>
    </location>
</feature>
<evidence type="ECO:0000313" key="2">
    <source>
        <dbReference type="EMBL" id="KAB2568811.1"/>
    </source>
</evidence>
<reference evidence="2 3" key="1">
    <citation type="journal article" date="2019" name="Sci. Rep.">
        <title>A multi-omics analysis of the grapevine pathogen Lasiodiplodia theobromae reveals that temperature affects the expression of virulence- and pathogenicity-related genes.</title>
        <authorList>
            <person name="Felix C."/>
            <person name="Meneses R."/>
            <person name="Goncalves M.F.M."/>
            <person name="Tilleman L."/>
            <person name="Duarte A.S."/>
            <person name="Jorrin-Novo J.V."/>
            <person name="Van de Peer Y."/>
            <person name="Deforce D."/>
            <person name="Van Nieuwerburgh F."/>
            <person name="Esteves A.C."/>
            <person name="Alves A."/>
        </authorList>
    </citation>
    <scope>NUCLEOTIDE SEQUENCE [LARGE SCALE GENOMIC DNA]</scope>
    <source>
        <strain evidence="2 3">LA-SOL3</strain>
    </source>
</reference>
<dbReference type="AlphaFoldDB" id="A0A5N5CU09"/>
<keyword evidence="1" id="KW-0472">Membrane</keyword>
<sequence length="154" mass="16881">MTPWIVRGICVRSHNVDEVCYPTLLAVLNNLNELRKSEYSGAAGVLSLLPTIGALLGAPTNEIWTLLSILPFGGGLAMALSFGGAIMPVRVEDYERVMTKRNIAIGSIVTFRTPEGARHGSPEQRLSRLSLLEEMIKTRIEQPKSMMPNKSFPS</sequence>
<comment type="caution">
    <text evidence="2">The sequence shown here is derived from an EMBL/GenBank/DDBJ whole genome shotgun (WGS) entry which is preliminary data.</text>
</comment>